<keyword evidence="3" id="KW-0548">Nucleotidyltransferase</keyword>
<dbReference type="PANTHER" id="PTHR34047">
    <property type="entry name" value="NUCLEAR INTRON MATURASE 1, MITOCHONDRIAL-RELATED"/>
    <property type="match status" value="1"/>
</dbReference>
<proteinExistence type="inferred from homology"/>
<comment type="catalytic activity">
    <reaction evidence="9">
        <text>DNA(n) + a 2'-deoxyribonucleoside 5'-triphosphate = DNA(n+1) + diphosphate</text>
        <dbReference type="Rhea" id="RHEA:22508"/>
        <dbReference type="Rhea" id="RHEA-COMP:17339"/>
        <dbReference type="Rhea" id="RHEA-COMP:17340"/>
        <dbReference type="ChEBI" id="CHEBI:33019"/>
        <dbReference type="ChEBI" id="CHEBI:61560"/>
        <dbReference type="ChEBI" id="CHEBI:173112"/>
        <dbReference type="EC" id="2.7.7.49"/>
    </reaction>
</comment>
<evidence type="ECO:0000256" key="1">
    <source>
        <dbReference type="ARBA" id="ARBA00012493"/>
    </source>
</evidence>
<gene>
    <name evidence="11" type="ORF">C5Y96_09710</name>
</gene>
<dbReference type="InterPro" id="IPR051083">
    <property type="entry name" value="GrpII_Intron_Splice-Mob/Def"/>
</dbReference>
<evidence type="ECO:0000256" key="5">
    <source>
        <dbReference type="ARBA" id="ARBA00022842"/>
    </source>
</evidence>
<dbReference type="Pfam" id="PF00078">
    <property type="entry name" value="RVT_1"/>
    <property type="match status" value="1"/>
</dbReference>
<dbReference type="AlphaFoldDB" id="A0A2S8FSZ2"/>
<dbReference type="GO" id="GO:0046872">
    <property type="term" value="F:metal ion binding"/>
    <property type="evidence" value="ECO:0007669"/>
    <property type="project" value="UniProtKB-KW"/>
</dbReference>
<dbReference type="GO" id="GO:0051607">
    <property type="term" value="P:defense response to virus"/>
    <property type="evidence" value="ECO:0007669"/>
    <property type="project" value="UniProtKB-KW"/>
</dbReference>
<evidence type="ECO:0000313" key="12">
    <source>
        <dbReference type="Proteomes" id="UP000240009"/>
    </source>
</evidence>
<evidence type="ECO:0000313" key="11">
    <source>
        <dbReference type="EMBL" id="PQO35299.1"/>
    </source>
</evidence>
<name>A0A2S8FSZ2_9BACT</name>
<keyword evidence="5" id="KW-0460">Magnesium</keyword>
<dbReference type="InterPro" id="IPR000477">
    <property type="entry name" value="RT_dom"/>
</dbReference>
<dbReference type="Proteomes" id="UP000240009">
    <property type="component" value="Unassembled WGS sequence"/>
</dbReference>
<comment type="caution">
    <text evidence="11">The sequence shown here is derived from an EMBL/GenBank/DDBJ whole genome shotgun (WGS) entry which is preliminary data.</text>
</comment>
<evidence type="ECO:0000259" key="10">
    <source>
        <dbReference type="PROSITE" id="PS50878"/>
    </source>
</evidence>
<dbReference type="EMBL" id="PUIA01000030">
    <property type="protein sequence ID" value="PQO35299.1"/>
    <property type="molecule type" value="Genomic_DNA"/>
</dbReference>
<dbReference type="GO" id="GO:0003723">
    <property type="term" value="F:RNA binding"/>
    <property type="evidence" value="ECO:0007669"/>
    <property type="project" value="InterPro"/>
</dbReference>
<keyword evidence="7" id="KW-0051">Antiviral defense</keyword>
<dbReference type="PROSITE" id="PS50878">
    <property type="entry name" value="RT_POL"/>
    <property type="match status" value="1"/>
</dbReference>
<dbReference type="InterPro" id="IPR000123">
    <property type="entry name" value="Reverse_transcriptase_msDNA"/>
</dbReference>
<dbReference type="RefSeq" id="WP_105352537.1">
    <property type="nucleotide sequence ID" value="NZ_PUIA01000030.1"/>
</dbReference>
<evidence type="ECO:0000256" key="3">
    <source>
        <dbReference type="ARBA" id="ARBA00022695"/>
    </source>
</evidence>
<feature type="domain" description="Reverse transcriptase" evidence="10">
    <location>
        <begin position="132"/>
        <end position="372"/>
    </location>
</feature>
<dbReference type="PRINTS" id="PR00866">
    <property type="entry name" value="RNADNAPOLMS"/>
</dbReference>
<accession>A0A2S8FSZ2</accession>
<dbReference type="GO" id="GO:0003964">
    <property type="term" value="F:RNA-directed DNA polymerase activity"/>
    <property type="evidence" value="ECO:0007669"/>
    <property type="project" value="UniProtKB-KW"/>
</dbReference>
<evidence type="ECO:0000256" key="6">
    <source>
        <dbReference type="ARBA" id="ARBA00022918"/>
    </source>
</evidence>
<evidence type="ECO:0000256" key="2">
    <source>
        <dbReference type="ARBA" id="ARBA00022679"/>
    </source>
</evidence>
<evidence type="ECO:0000256" key="9">
    <source>
        <dbReference type="ARBA" id="ARBA00048173"/>
    </source>
</evidence>
<evidence type="ECO:0000256" key="8">
    <source>
        <dbReference type="ARBA" id="ARBA00034120"/>
    </source>
</evidence>
<dbReference type="EC" id="2.7.7.49" evidence="1"/>
<dbReference type="InterPro" id="IPR043502">
    <property type="entry name" value="DNA/RNA_pol_sf"/>
</dbReference>
<keyword evidence="4" id="KW-0479">Metal-binding</keyword>
<keyword evidence="6 11" id="KW-0695">RNA-directed DNA polymerase</keyword>
<sequence>MHSVTHSANILATAFAAGRFDPEELVQRGSQVVASRGRWLRPLAVRLAEAFAGKIHPRKSTIVAFLVADAGFCRAYHNDRVQIANLLGPIPEMIPTATAANWQGCLALPTPHDVSRWLNLAPGELDWFADRRRMAHAQSNPKLQHYRYRLLQKRPGEYRLIEAPKPRLKAIQRRILSDILNHVPPHEAAHGFRRGRSITSFAAPHVGKQVVLKMDLQDFFPSTRAAQIQSIFRFLGYPDTVADLLTGLCTTSAPQDIWPTAAPRPAQPTQRQMRRYAEPHLPQGAPTSPVLANLCAYRMDLRFSGLASTVNASYTRYADDMAFSGNQDFARVCQRFSTQAAAIAIDEGYTVHFRKTRIMKQGACQRVAGMVINRRLNISRKDYDRLKAVLTNCARHGPDSQNHDAHNDFRSHLEGRVSFVEQINPERGRRLRALLERIDWSK</sequence>
<dbReference type="PANTHER" id="PTHR34047:SF7">
    <property type="entry name" value="RNA-DIRECTED DNA POLYMERASE"/>
    <property type="match status" value="1"/>
</dbReference>
<keyword evidence="2" id="KW-0808">Transferase</keyword>
<dbReference type="OrthoDB" id="9788687at2"/>
<evidence type="ECO:0000256" key="4">
    <source>
        <dbReference type="ARBA" id="ARBA00022723"/>
    </source>
</evidence>
<dbReference type="SUPFAM" id="SSF56672">
    <property type="entry name" value="DNA/RNA polymerases"/>
    <property type="match status" value="1"/>
</dbReference>
<comment type="similarity">
    <text evidence="8">Belongs to the bacterial reverse transcriptase family.</text>
</comment>
<organism evidence="11 12">
    <name type="scientific">Blastopirellula marina</name>
    <dbReference type="NCBI Taxonomy" id="124"/>
    <lineage>
        <taxon>Bacteria</taxon>
        <taxon>Pseudomonadati</taxon>
        <taxon>Planctomycetota</taxon>
        <taxon>Planctomycetia</taxon>
        <taxon>Pirellulales</taxon>
        <taxon>Pirellulaceae</taxon>
        <taxon>Blastopirellula</taxon>
    </lineage>
</organism>
<evidence type="ECO:0000256" key="7">
    <source>
        <dbReference type="ARBA" id="ARBA00023118"/>
    </source>
</evidence>
<reference evidence="11 12" key="1">
    <citation type="submission" date="2018-02" db="EMBL/GenBank/DDBJ databases">
        <title>Comparative genomes isolates from brazilian mangrove.</title>
        <authorList>
            <person name="Araujo J.E."/>
            <person name="Taketani R.G."/>
            <person name="Silva M.C.P."/>
            <person name="Loureco M.V."/>
            <person name="Andreote F.D."/>
        </authorList>
    </citation>
    <scope>NUCLEOTIDE SEQUENCE [LARGE SCALE GENOMIC DNA]</scope>
    <source>
        <strain evidence="11 12">HEX-2 MGV</strain>
    </source>
</reference>
<dbReference type="CDD" id="cd03487">
    <property type="entry name" value="RT_Bac_retron_II"/>
    <property type="match status" value="1"/>
</dbReference>
<protein>
    <recommendedName>
        <fullName evidence="1">RNA-directed DNA polymerase</fullName>
        <ecNumber evidence="1">2.7.7.49</ecNumber>
    </recommendedName>
</protein>